<evidence type="ECO:0000256" key="1">
    <source>
        <dbReference type="SAM" id="MobiDB-lite"/>
    </source>
</evidence>
<sequence>MCIMKISIAETKRRGEREGNERRGNGEERGKETRGVERK</sequence>
<accession>A0A4Z2EDM0</accession>
<protein>
    <submittedName>
        <fullName evidence="2">Uncharacterized protein</fullName>
    </submittedName>
</protein>
<proteinExistence type="predicted"/>
<name>A0A4Z2EDM0_9TELE</name>
<evidence type="ECO:0000313" key="3">
    <source>
        <dbReference type="Proteomes" id="UP000314294"/>
    </source>
</evidence>
<dbReference type="AlphaFoldDB" id="A0A4Z2EDM0"/>
<comment type="caution">
    <text evidence="2">The sequence shown here is derived from an EMBL/GenBank/DDBJ whole genome shotgun (WGS) entry which is preliminary data.</text>
</comment>
<organism evidence="2 3">
    <name type="scientific">Liparis tanakae</name>
    <name type="common">Tanaka's snailfish</name>
    <dbReference type="NCBI Taxonomy" id="230148"/>
    <lineage>
        <taxon>Eukaryota</taxon>
        <taxon>Metazoa</taxon>
        <taxon>Chordata</taxon>
        <taxon>Craniata</taxon>
        <taxon>Vertebrata</taxon>
        <taxon>Euteleostomi</taxon>
        <taxon>Actinopterygii</taxon>
        <taxon>Neopterygii</taxon>
        <taxon>Teleostei</taxon>
        <taxon>Neoteleostei</taxon>
        <taxon>Acanthomorphata</taxon>
        <taxon>Eupercaria</taxon>
        <taxon>Perciformes</taxon>
        <taxon>Cottioidei</taxon>
        <taxon>Cottales</taxon>
        <taxon>Liparidae</taxon>
        <taxon>Liparis</taxon>
    </lineage>
</organism>
<keyword evidence="3" id="KW-1185">Reference proteome</keyword>
<feature type="compositionally biased region" description="Basic and acidic residues" evidence="1">
    <location>
        <begin position="10"/>
        <end position="39"/>
    </location>
</feature>
<reference evidence="2 3" key="1">
    <citation type="submission" date="2019-03" db="EMBL/GenBank/DDBJ databases">
        <title>First draft genome of Liparis tanakae, snailfish: a comprehensive survey of snailfish specific genes.</title>
        <authorList>
            <person name="Kim W."/>
            <person name="Song I."/>
            <person name="Jeong J.-H."/>
            <person name="Kim D."/>
            <person name="Kim S."/>
            <person name="Ryu S."/>
            <person name="Song J.Y."/>
            <person name="Lee S.K."/>
        </authorList>
    </citation>
    <scope>NUCLEOTIDE SEQUENCE [LARGE SCALE GENOMIC DNA]</scope>
    <source>
        <tissue evidence="2">Muscle</tissue>
    </source>
</reference>
<dbReference type="EMBL" id="SRLO01009903">
    <property type="protein sequence ID" value="TNN26594.1"/>
    <property type="molecule type" value="Genomic_DNA"/>
</dbReference>
<evidence type="ECO:0000313" key="2">
    <source>
        <dbReference type="EMBL" id="TNN26594.1"/>
    </source>
</evidence>
<feature type="region of interest" description="Disordered" evidence="1">
    <location>
        <begin position="1"/>
        <end position="39"/>
    </location>
</feature>
<dbReference type="Proteomes" id="UP000314294">
    <property type="component" value="Unassembled WGS sequence"/>
</dbReference>
<gene>
    <name evidence="2" type="ORF">EYF80_063270</name>
</gene>